<keyword evidence="3" id="KW-0285">Flavoprotein</keyword>
<evidence type="ECO:0000256" key="4">
    <source>
        <dbReference type="ARBA" id="ARBA00022643"/>
    </source>
</evidence>
<dbReference type="CDD" id="cd02149">
    <property type="entry name" value="NfsB-like"/>
    <property type="match status" value="1"/>
</dbReference>
<dbReference type="Proteomes" id="UP000182508">
    <property type="component" value="Unassembled WGS sequence"/>
</dbReference>
<comment type="cofactor">
    <cofactor evidence="1">
        <name>FMN</name>
        <dbReference type="ChEBI" id="CHEBI:58210"/>
    </cofactor>
</comment>
<accession>A0A1G6AGW8</accession>
<dbReference type="RefSeq" id="WP_074485129.1">
    <property type="nucleotide sequence ID" value="NZ_FMXP01000004.1"/>
</dbReference>
<evidence type="ECO:0000256" key="6">
    <source>
        <dbReference type="ARBA" id="ARBA00023002"/>
    </source>
</evidence>
<dbReference type="InterPro" id="IPR033878">
    <property type="entry name" value="NfsB-like"/>
</dbReference>
<dbReference type="AlphaFoldDB" id="A0A1G6AGW8"/>
<protein>
    <recommendedName>
        <fullName evidence="7">Nitroreductase domain-containing protein</fullName>
    </recommendedName>
</protein>
<keyword evidence="4" id="KW-0288">FMN</keyword>
<dbReference type="Pfam" id="PF00881">
    <property type="entry name" value="Nitroreductase"/>
    <property type="match status" value="1"/>
</dbReference>
<evidence type="ECO:0000256" key="1">
    <source>
        <dbReference type="ARBA" id="ARBA00001917"/>
    </source>
</evidence>
<evidence type="ECO:0000259" key="7">
    <source>
        <dbReference type="Pfam" id="PF00881"/>
    </source>
</evidence>
<keyword evidence="6" id="KW-0560">Oxidoreductase</keyword>
<dbReference type="InterPro" id="IPR029479">
    <property type="entry name" value="Nitroreductase"/>
</dbReference>
<name>A0A1G6AGW8_9STRE</name>
<dbReference type="Gene3D" id="3.40.109.10">
    <property type="entry name" value="NADH Oxidase"/>
    <property type="match status" value="1"/>
</dbReference>
<evidence type="ECO:0000256" key="2">
    <source>
        <dbReference type="ARBA" id="ARBA00007118"/>
    </source>
</evidence>
<reference evidence="8 9" key="1">
    <citation type="submission" date="2016-10" db="EMBL/GenBank/DDBJ databases">
        <authorList>
            <person name="de Groot N.N."/>
        </authorList>
    </citation>
    <scope>NUCLEOTIDE SEQUENCE [LARGE SCALE GENOMIC DNA]</scope>
    <source>
        <strain evidence="8 9">A-4</strain>
    </source>
</reference>
<dbReference type="PANTHER" id="PTHR43673">
    <property type="entry name" value="NAD(P)H NITROREDUCTASE YDGI-RELATED"/>
    <property type="match status" value="1"/>
</dbReference>
<dbReference type="InterPro" id="IPR000415">
    <property type="entry name" value="Nitroreductase-like"/>
</dbReference>
<dbReference type="STRING" id="439219.SAMN02910293_00385"/>
<evidence type="ECO:0000256" key="5">
    <source>
        <dbReference type="ARBA" id="ARBA00022857"/>
    </source>
</evidence>
<evidence type="ECO:0000313" key="9">
    <source>
        <dbReference type="Proteomes" id="UP000182508"/>
    </source>
</evidence>
<sequence>MTQEDVKNQIRAAFDHRVAVRVYNEQVIPKEDMEFILDTAWLSPSSVGLEGWRFIVVDKKHIPELSAAIKDLAWGAQPQLDTASHFVLLVAEKNARFDGESMRQSLVRRGITDAEGLESRIKLYQAFQERDMQMADNPRALWDWTAKQTYIAMGNMMTAASMIGIDSCPIEGFNHEVLNQRLAELGWIDLEKEAVATMVSFGYRRKDPKHPRARKPRQEVITWLD</sequence>
<dbReference type="SUPFAM" id="SSF55469">
    <property type="entry name" value="FMN-dependent nitroreductase-like"/>
    <property type="match status" value="1"/>
</dbReference>
<feature type="domain" description="Nitroreductase" evidence="7">
    <location>
        <begin position="16"/>
        <end position="203"/>
    </location>
</feature>
<proteinExistence type="inferred from homology"/>
<organism evidence="8 9">
    <name type="scientific">Streptococcus henryi</name>
    <dbReference type="NCBI Taxonomy" id="439219"/>
    <lineage>
        <taxon>Bacteria</taxon>
        <taxon>Bacillati</taxon>
        <taxon>Bacillota</taxon>
        <taxon>Bacilli</taxon>
        <taxon>Lactobacillales</taxon>
        <taxon>Streptococcaceae</taxon>
        <taxon>Streptococcus</taxon>
    </lineage>
</organism>
<comment type="similarity">
    <text evidence="2">Belongs to the nitroreductase family.</text>
</comment>
<gene>
    <name evidence="8" type="ORF">SAMN02910293_00385</name>
</gene>
<dbReference type="PANTHER" id="PTHR43673:SF2">
    <property type="entry name" value="NITROREDUCTASE"/>
    <property type="match status" value="1"/>
</dbReference>
<evidence type="ECO:0000313" key="8">
    <source>
        <dbReference type="EMBL" id="SDB07634.1"/>
    </source>
</evidence>
<dbReference type="EMBL" id="FMXP01000004">
    <property type="protein sequence ID" value="SDB07634.1"/>
    <property type="molecule type" value="Genomic_DNA"/>
</dbReference>
<dbReference type="eggNOG" id="COG0778">
    <property type="taxonomic scope" value="Bacteria"/>
</dbReference>
<keyword evidence="9" id="KW-1185">Reference proteome</keyword>
<dbReference type="GO" id="GO:0016491">
    <property type="term" value="F:oxidoreductase activity"/>
    <property type="evidence" value="ECO:0007669"/>
    <property type="project" value="UniProtKB-KW"/>
</dbReference>
<keyword evidence="5" id="KW-0521">NADP</keyword>
<evidence type="ECO:0000256" key="3">
    <source>
        <dbReference type="ARBA" id="ARBA00022630"/>
    </source>
</evidence>